<evidence type="ECO:0000313" key="4">
    <source>
        <dbReference type="Proteomes" id="UP001277761"/>
    </source>
</evidence>
<gene>
    <name evidence="3" type="ORF">SK069_06725</name>
</gene>
<accession>A0ABU4VIV6</accession>
<organism evidence="3 4">
    <name type="scientific">Patulibacter brassicae</name>
    <dbReference type="NCBI Taxonomy" id="1705717"/>
    <lineage>
        <taxon>Bacteria</taxon>
        <taxon>Bacillati</taxon>
        <taxon>Actinomycetota</taxon>
        <taxon>Thermoleophilia</taxon>
        <taxon>Solirubrobacterales</taxon>
        <taxon>Patulibacteraceae</taxon>
        <taxon>Patulibacter</taxon>
    </lineage>
</organism>
<evidence type="ECO:0000313" key="3">
    <source>
        <dbReference type="EMBL" id="MDX8151277.1"/>
    </source>
</evidence>
<feature type="domain" description="RsbT co-antagonist protein RsbRD N-terminal" evidence="2">
    <location>
        <begin position="26"/>
        <end position="162"/>
    </location>
</feature>
<reference evidence="3 4" key="1">
    <citation type="submission" date="2023-11" db="EMBL/GenBank/DDBJ databases">
        <authorList>
            <person name="Xu M."/>
            <person name="Jiang T."/>
        </authorList>
    </citation>
    <scope>NUCLEOTIDE SEQUENCE [LARGE SCALE GENOMIC DNA]</scope>
    <source>
        <strain evidence="3 4">SD</strain>
    </source>
</reference>
<name>A0ABU4VIV6_9ACTN</name>
<dbReference type="InterPro" id="IPR042070">
    <property type="entry name" value="PucR_C-HTH_sf"/>
</dbReference>
<dbReference type="InterPro" id="IPR025736">
    <property type="entry name" value="PucR_C-HTH_dom"/>
</dbReference>
<feature type="domain" description="PucR C-terminal helix-turn-helix" evidence="1">
    <location>
        <begin position="320"/>
        <end position="377"/>
    </location>
</feature>
<keyword evidence="4" id="KW-1185">Reference proteome</keyword>
<dbReference type="PANTHER" id="PTHR33744:SF7">
    <property type="entry name" value="PUCR FAMILY TRANSCRIPTIONAL REGULATOR"/>
    <property type="match status" value="1"/>
</dbReference>
<evidence type="ECO:0000259" key="2">
    <source>
        <dbReference type="Pfam" id="PF14361"/>
    </source>
</evidence>
<dbReference type="InterPro" id="IPR051448">
    <property type="entry name" value="CdaR-like_regulators"/>
</dbReference>
<evidence type="ECO:0000259" key="1">
    <source>
        <dbReference type="Pfam" id="PF13556"/>
    </source>
</evidence>
<sequence>MAAPDHDAPSLDRALIITTLLPHLEDVVRRSAQRAKQEIPVYEGIEELEIRQGIARDLEIAMAVLVGERDPSDDERQALGIIGDTRARQQVPLESMLRVYRIALDEVFGVVWRASEEGVVAHGDALTLTRDMWRIADHAMEMAAAAYRHRELELVAEASERRAALVHAALLTPAGAPAALLRDAGLDPQGRYLAFRARVPGGRERGLLHELQLEGVLREGAVALHGADVVGFAADRPRLVPAAGTVLGLGPPGAVADLARSFSVATRVVDTAAAVGRDGVLRITDVAMEAIARSEETLGEQLVHRYLEPVGPGTPVGDELLETLRTFLDAGRSTERTAAALTLHPNTVRKRLHRIEELTGASLQALDDQLALRIALLRHQLAGPPGARPAPRSPATG</sequence>
<dbReference type="Gene3D" id="1.10.10.2840">
    <property type="entry name" value="PucR C-terminal helix-turn-helix domain"/>
    <property type="match status" value="1"/>
</dbReference>
<dbReference type="EMBL" id="JAXAVX010000002">
    <property type="protein sequence ID" value="MDX8151277.1"/>
    <property type="molecule type" value="Genomic_DNA"/>
</dbReference>
<dbReference type="Pfam" id="PF14361">
    <property type="entry name" value="RsbRD_N"/>
    <property type="match status" value="1"/>
</dbReference>
<dbReference type="InterPro" id="IPR025751">
    <property type="entry name" value="RsbRD_N_dom"/>
</dbReference>
<dbReference type="Proteomes" id="UP001277761">
    <property type="component" value="Unassembled WGS sequence"/>
</dbReference>
<dbReference type="PANTHER" id="PTHR33744">
    <property type="entry name" value="CARBOHYDRATE DIACID REGULATOR"/>
    <property type="match status" value="1"/>
</dbReference>
<dbReference type="Pfam" id="PF13556">
    <property type="entry name" value="HTH_30"/>
    <property type="match status" value="1"/>
</dbReference>
<comment type="caution">
    <text evidence="3">The sequence shown here is derived from an EMBL/GenBank/DDBJ whole genome shotgun (WGS) entry which is preliminary data.</text>
</comment>
<proteinExistence type="predicted"/>
<dbReference type="RefSeq" id="WP_319953429.1">
    <property type="nucleotide sequence ID" value="NZ_JAXAVX010000002.1"/>
</dbReference>
<protein>
    <submittedName>
        <fullName evidence="3">Helix-turn-helix domain-containing protein</fullName>
    </submittedName>
</protein>